<accession>A6NVX5</accession>
<evidence type="ECO:0000313" key="1">
    <source>
        <dbReference type="EMBL" id="EDM99632.1"/>
    </source>
</evidence>
<sequence length="35" mass="4276">MLPALWYPLLRHFHHLCRHLPPGKCSLCLYIFRRS</sequence>
<reference evidence="1 2" key="1">
    <citation type="submission" date="2007-04" db="EMBL/GenBank/DDBJ databases">
        <authorList>
            <person name="Fulton L."/>
            <person name="Clifton S."/>
            <person name="Fulton B."/>
            <person name="Xu J."/>
            <person name="Minx P."/>
            <person name="Pepin K.H."/>
            <person name="Johnson M."/>
            <person name="Thiruvilangam P."/>
            <person name="Bhonagiri V."/>
            <person name="Nash W.E."/>
            <person name="Mardis E.R."/>
            <person name="Wilson R.K."/>
        </authorList>
    </citation>
    <scope>NUCLEOTIDE SEQUENCE [LARGE SCALE GENOMIC DNA]</scope>
    <source>
        <strain evidence="1 2">ATCC 29799</strain>
    </source>
</reference>
<reference evidence="1 2" key="2">
    <citation type="submission" date="2007-06" db="EMBL/GenBank/DDBJ databases">
        <title>Draft genome sequence of Pseudoflavonifractor capillosus ATCC 29799.</title>
        <authorList>
            <person name="Sudarsanam P."/>
            <person name="Ley R."/>
            <person name="Guruge J."/>
            <person name="Turnbaugh P.J."/>
            <person name="Mahowald M."/>
            <person name="Liep D."/>
            <person name="Gordon J."/>
        </authorList>
    </citation>
    <scope>NUCLEOTIDE SEQUENCE [LARGE SCALE GENOMIC DNA]</scope>
    <source>
        <strain evidence="1 2">ATCC 29799</strain>
    </source>
</reference>
<dbReference type="AlphaFoldDB" id="A6NVX5"/>
<dbReference type="STRING" id="411467.BACCAP_02368"/>
<comment type="caution">
    <text evidence="1">The sequence shown here is derived from an EMBL/GenBank/DDBJ whole genome shotgun (WGS) entry which is preliminary data.</text>
</comment>
<proteinExistence type="predicted"/>
<dbReference type="Proteomes" id="UP000003639">
    <property type="component" value="Unassembled WGS sequence"/>
</dbReference>
<evidence type="ECO:0000313" key="2">
    <source>
        <dbReference type="Proteomes" id="UP000003639"/>
    </source>
</evidence>
<name>A6NVX5_9FIRM</name>
<dbReference type="EMBL" id="AAXG02000015">
    <property type="protein sequence ID" value="EDM99632.1"/>
    <property type="molecule type" value="Genomic_DNA"/>
</dbReference>
<organism evidence="1 2">
    <name type="scientific">Pseudoflavonifractor capillosus ATCC 29799</name>
    <dbReference type="NCBI Taxonomy" id="411467"/>
    <lineage>
        <taxon>Bacteria</taxon>
        <taxon>Bacillati</taxon>
        <taxon>Bacillota</taxon>
        <taxon>Clostridia</taxon>
        <taxon>Eubacteriales</taxon>
        <taxon>Oscillospiraceae</taxon>
        <taxon>Pseudoflavonifractor</taxon>
    </lineage>
</organism>
<keyword evidence="2" id="KW-1185">Reference proteome</keyword>
<protein>
    <submittedName>
        <fullName evidence="1">Uncharacterized protein</fullName>
    </submittedName>
</protein>
<gene>
    <name evidence="1" type="ORF">BACCAP_02368</name>
</gene>